<evidence type="ECO:0000256" key="1">
    <source>
        <dbReference type="ARBA" id="ARBA00022679"/>
    </source>
</evidence>
<reference evidence="7" key="1">
    <citation type="submission" date="2020-11" db="EMBL/GenBank/DDBJ databases">
        <authorList>
            <person name="Tran Van P."/>
        </authorList>
    </citation>
    <scope>NUCLEOTIDE SEQUENCE</scope>
</reference>
<feature type="domain" description="Protein kinase" evidence="6">
    <location>
        <begin position="83"/>
        <end position="372"/>
    </location>
</feature>
<gene>
    <name evidence="7" type="ORF">OSB1V03_LOCUS3958</name>
</gene>
<keyword evidence="2 5" id="KW-0547">Nucleotide-binding</keyword>
<dbReference type="Proteomes" id="UP000759131">
    <property type="component" value="Unassembled WGS sequence"/>
</dbReference>
<protein>
    <recommendedName>
        <fullName evidence="6">Protein kinase domain-containing protein</fullName>
    </recommendedName>
</protein>
<dbReference type="GO" id="GO:0005524">
    <property type="term" value="F:ATP binding"/>
    <property type="evidence" value="ECO:0007669"/>
    <property type="project" value="UniProtKB-UniRule"/>
</dbReference>
<keyword evidence="1" id="KW-0808">Transferase</keyword>
<dbReference type="AlphaFoldDB" id="A0A7R9KHT8"/>
<evidence type="ECO:0000256" key="3">
    <source>
        <dbReference type="ARBA" id="ARBA00022777"/>
    </source>
</evidence>
<dbReference type="EMBL" id="OC856267">
    <property type="protein sequence ID" value="CAD7623503.1"/>
    <property type="molecule type" value="Genomic_DNA"/>
</dbReference>
<dbReference type="Gene3D" id="3.30.200.20">
    <property type="entry name" value="Phosphorylase Kinase, domain 1"/>
    <property type="match status" value="1"/>
</dbReference>
<dbReference type="Gene3D" id="1.10.510.10">
    <property type="entry name" value="Transferase(Phosphotransferase) domain 1"/>
    <property type="match status" value="1"/>
</dbReference>
<sequence>MLDNTNHGNYYEAVCALIDRLLDVRPDKRPDCATIAQQLRELNTDEIFVLQYILPDQIITSNRTDIHNGDNNAVNGNKIGQNFDIIGLIGNGHWGKVYKVKHAVLNKLYAVKICTITDNFKQKLAEIRLWSQLDRTYYLQYRQHWFTHEISDTAPGRTLTLNTLIDWCSLSLKTALGKARDYFGVRPKRLFPPLGFYMASELLLELIECVHYLHTRHPPVIHRNIKPTNIMIAPVVGSNGCRFVRLSGFELAVNHSENEHGHSPRVASVKFMALEVMDGHTYDTKADMYSIGVTIQELFNFDMNKDQWMQPMDSEVRAMIADTISVDNTSYDINTQFVQHFLSAKYRASGYDNHLNTMAQLTAKQLLNEQLINTSTEQLLSTSGDHDINNGQVDKPYVFEFSTGTEYMVEPSQCLIVKVQDDQPVKTHDYQSSTTDLCTLNESTVQPIVIKASIASNDGQQHPPAQHMAEAQVESIIQCLMDRLEPVIDIETHHRPNHLHKEFLLDGQCLGAGLSGLVVRATRRTDGTEYAVKMHFIVGE</sequence>
<dbReference type="EMBL" id="CAJPIZ010001692">
    <property type="protein sequence ID" value="CAG2103933.1"/>
    <property type="molecule type" value="Genomic_DNA"/>
</dbReference>
<dbReference type="PANTHER" id="PTHR11042">
    <property type="entry name" value="EUKARYOTIC TRANSLATION INITIATION FACTOR 2-ALPHA KINASE EIF2-ALPHA KINASE -RELATED"/>
    <property type="match status" value="1"/>
</dbReference>
<dbReference type="OrthoDB" id="6532129at2759"/>
<organism evidence="7">
    <name type="scientific">Medioppia subpectinata</name>
    <dbReference type="NCBI Taxonomy" id="1979941"/>
    <lineage>
        <taxon>Eukaryota</taxon>
        <taxon>Metazoa</taxon>
        <taxon>Ecdysozoa</taxon>
        <taxon>Arthropoda</taxon>
        <taxon>Chelicerata</taxon>
        <taxon>Arachnida</taxon>
        <taxon>Acari</taxon>
        <taxon>Acariformes</taxon>
        <taxon>Sarcoptiformes</taxon>
        <taxon>Oribatida</taxon>
        <taxon>Brachypylina</taxon>
        <taxon>Oppioidea</taxon>
        <taxon>Oppiidae</taxon>
        <taxon>Medioppia</taxon>
    </lineage>
</organism>
<keyword evidence="3" id="KW-0418">Kinase</keyword>
<dbReference type="InterPro" id="IPR050339">
    <property type="entry name" value="CC_SR_Kinase"/>
</dbReference>
<dbReference type="GO" id="GO:0005634">
    <property type="term" value="C:nucleus"/>
    <property type="evidence" value="ECO:0007669"/>
    <property type="project" value="TreeGrafter"/>
</dbReference>
<proteinExistence type="predicted"/>
<keyword evidence="8" id="KW-1185">Reference proteome</keyword>
<dbReference type="GO" id="GO:0004672">
    <property type="term" value="F:protein kinase activity"/>
    <property type="evidence" value="ECO:0007669"/>
    <property type="project" value="InterPro"/>
</dbReference>
<keyword evidence="4 5" id="KW-0067">ATP-binding</keyword>
<dbReference type="SUPFAM" id="SSF56112">
    <property type="entry name" value="Protein kinase-like (PK-like)"/>
    <property type="match status" value="1"/>
</dbReference>
<evidence type="ECO:0000259" key="6">
    <source>
        <dbReference type="PROSITE" id="PS50011"/>
    </source>
</evidence>
<evidence type="ECO:0000256" key="2">
    <source>
        <dbReference type="ARBA" id="ARBA00022741"/>
    </source>
</evidence>
<dbReference type="SMART" id="SM00220">
    <property type="entry name" value="S_TKc"/>
    <property type="match status" value="1"/>
</dbReference>
<dbReference type="PROSITE" id="PS00107">
    <property type="entry name" value="PROTEIN_KINASE_ATP"/>
    <property type="match status" value="2"/>
</dbReference>
<evidence type="ECO:0000313" key="7">
    <source>
        <dbReference type="EMBL" id="CAD7623503.1"/>
    </source>
</evidence>
<dbReference type="InterPro" id="IPR000719">
    <property type="entry name" value="Prot_kinase_dom"/>
</dbReference>
<dbReference type="PROSITE" id="PS50011">
    <property type="entry name" value="PROTEIN_KINASE_DOM"/>
    <property type="match status" value="1"/>
</dbReference>
<accession>A0A7R9KHT8</accession>
<dbReference type="GO" id="GO:0005737">
    <property type="term" value="C:cytoplasm"/>
    <property type="evidence" value="ECO:0007669"/>
    <property type="project" value="TreeGrafter"/>
</dbReference>
<feature type="binding site" evidence="5">
    <location>
        <position position="112"/>
    </location>
    <ligand>
        <name>ATP</name>
        <dbReference type="ChEBI" id="CHEBI:30616"/>
    </ligand>
</feature>
<dbReference type="Pfam" id="PF00069">
    <property type="entry name" value="Pkinase"/>
    <property type="match status" value="1"/>
</dbReference>
<evidence type="ECO:0000256" key="4">
    <source>
        <dbReference type="ARBA" id="ARBA00022840"/>
    </source>
</evidence>
<evidence type="ECO:0000256" key="5">
    <source>
        <dbReference type="PROSITE-ProRule" id="PRU10141"/>
    </source>
</evidence>
<name>A0A7R9KHT8_9ACAR</name>
<dbReference type="InterPro" id="IPR017441">
    <property type="entry name" value="Protein_kinase_ATP_BS"/>
</dbReference>
<feature type="binding site" evidence="5">
    <location>
        <position position="533"/>
    </location>
    <ligand>
        <name>ATP</name>
        <dbReference type="ChEBI" id="CHEBI:30616"/>
    </ligand>
</feature>
<dbReference type="InterPro" id="IPR011009">
    <property type="entry name" value="Kinase-like_dom_sf"/>
</dbReference>
<evidence type="ECO:0000313" key="8">
    <source>
        <dbReference type="Proteomes" id="UP000759131"/>
    </source>
</evidence>